<feature type="domain" description="Histidine kinase" evidence="4">
    <location>
        <begin position="49"/>
        <end position="237"/>
    </location>
</feature>
<evidence type="ECO:0000313" key="5">
    <source>
        <dbReference type="EMBL" id="SEO88513.1"/>
    </source>
</evidence>
<dbReference type="OrthoDB" id="1677679at2"/>
<sequence>MEFGLVFLILCVNGLLLVINIFLISKWRQNKQQITAYRNIELLNNDLRAQRHDFLNHLQVTYGLIELQAYEEAFHYLNKIYGKINQLNNNIKTEKIAINALLQTKSNEAEHKRIRFYVNASSSLSEIEMEEWELCGCLSNLIDNAFEATSRVADDKCVWIRIFEDMHSYFFEVANTGRRLNEEEIASAFREGTTSKNQEGHGLGLFLVKKALKNYGDVWATSAEYGMIFTIKLFKAAIKT</sequence>
<dbReference type="InterPro" id="IPR039506">
    <property type="entry name" value="SPOB_a"/>
</dbReference>
<dbReference type="InterPro" id="IPR005467">
    <property type="entry name" value="His_kinase_dom"/>
</dbReference>
<dbReference type="CDD" id="cd00075">
    <property type="entry name" value="HATPase"/>
    <property type="match status" value="1"/>
</dbReference>
<accession>A0A1H8TDE4</accession>
<dbReference type="EMBL" id="FODY01000006">
    <property type="protein sequence ID" value="SEO88513.1"/>
    <property type="molecule type" value="Genomic_DNA"/>
</dbReference>
<dbReference type="SMART" id="SM00387">
    <property type="entry name" value="HATPase_c"/>
    <property type="match status" value="1"/>
</dbReference>
<protein>
    <submittedName>
        <fullName evidence="5">Sensor_kinase_SpoOB-type, alpha-helical domain</fullName>
    </submittedName>
</protein>
<dbReference type="GO" id="GO:0000160">
    <property type="term" value="P:phosphorelay signal transduction system"/>
    <property type="evidence" value="ECO:0007669"/>
    <property type="project" value="UniProtKB-KW"/>
</dbReference>
<keyword evidence="2" id="KW-0902">Two-component regulatory system</keyword>
<dbReference type="Pfam" id="PF14689">
    <property type="entry name" value="SPOB_a"/>
    <property type="match status" value="1"/>
</dbReference>
<evidence type="ECO:0000256" key="2">
    <source>
        <dbReference type="ARBA" id="ARBA00023012"/>
    </source>
</evidence>
<dbReference type="AlphaFoldDB" id="A0A1H8TDE4"/>
<dbReference type="Pfam" id="PF02518">
    <property type="entry name" value="HATPase_c"/>
    <property type="match status" value="1"/>
</dbReference>
<dbReference type="PANTHER" id="PTHR40448:SF1">
    <property type="entry name" value="TWO-COMPONENT SENSOR HISTIDINE KINASE"/>
    <property type="match status" value="1"/>
</dbReference>
<dbReference type="Gene3D" id="3.30.565.10">
    <property type="entry name" value="Histidine kinase-like ATPase, C-terminal domain"/>
    <property type="match status" value="1"/>
</dbReference>
<keyword evidence="3" id="KW-0472">Membrane</keyword>
<dbReference type="Gene3D" id="1.10.287.130">
    <property type="match status" value="1"/>
</dbReference>
<dbReference type="STRING" id="112903.SAMN04490178_106112"/>
<evidence type="ECO:0000256" key="1">
    <source>
        <dbReference type="ARBA" id="ARBA00022777"/>
    </source>
</evidence>
<gene>
    <name evidence="5" type="ORF">SAMN04490178_106112</name>
</gene>
<evidence type="ECO:0000256" key="3">
    <source>
        <dbReference type="SAM" id="Phobius"/>
    </source>
</evidence>
<dbReference type="GO" id="GO:0016301">
    <property type="term" value="F:kinase activity"/>
    <property type="evidence" value="ECO:0007669"/>
    <property type="project" value="UniProtKB-KW"/>
</dbReference>
<dbReference type="PANTHER" id="PTHR40448">
    <property type="entry name" value="TWO-COMPONENT SENSOR HISTIDINE KINASE"/>
    <property type="match status" value="1"/>
</dbReference>
<dbReference type="InterPro" id="IPR036890">
    <property type="entry name" value="HATPase_C_sf"/>
</dbReference>
<evidence type="ECO:0000259" key="4">
    <source>
        <dbReference type="PROSITE" id="PS50109"/>
    </source>
</evidence>
<reference evidence="5 6" key="1">
    <citation type="submission" date="2016-10" db="EMBL/GenBank/DDBJ databases">
        <authorList>
            <person name="de Groot N.N."/>
        </authorList>
    </citation>
    <scope>NUCLEOTIDE SEQUENCE [LARGE SCALE GENOMIC DNA]</scope>
    <source>
        <strain evidence="5 6">DSM 13305</strain>
    </source>
</reference>
<keyword evidence="1 5" id="KW-0418">Kinase</keyword>
<name>A0A1H8TDE4_9FIRM</name>
<dbReference type="InterPro" id="IPR003594">
    <property type="entry name" value="HATPase_dom"/>
</dbReference>
<evidence type="ECO:0000313" key="6">
    <source>
        <dbReference type="Proteomes" id="UP000198847"/>
    </source>
</evidence>
<keyword evidence="6" id="KW-1185">Reference proteome</keyword>
<proteinExistence type="predicted"/>
<dbReference type="SUPFAM" id="SSF55874">
    <property type="entry name" value="ATPase domain of HSP90 chaperone/DNA topoisomerase II/histidine kinase"/>
    <property type="match status" value="1"/>
</dbReference>
<dbReference type="RefSeq" id="WP_091745236.1">
    <property type="nucleotide sequence ID" value="NZ_FODY01000006.1"/>
</dbReference>
<keyword evidence="1 5" id="KW-0808">Transferase</keyword>
<organism evidence="5 6">
    <name type="scientific">Propionispora vibrioides</name>
    <dbReference type="NCBI Taxonomy" id="112903"/>
    <lineage>
        <taxon>Bacteria</taxon>
        <taxon>Bacillati</taxon>
        <taxon>Bacillota</taxon>
        <taxon>Negativicutes</taxon>
        <taxon>Selenomonadales</taxon>
        <taxon>Sporomusaceae</taxon>
        <taxon>Propionispora</taxon>
    </lineage>
</organism>
<keyword evidence="3" id="KW-1133">Transmembrane helix</keyword>
<keyword evidence="3" id="KW-0812">Transmembrane</keyword>
<dbReference type="PROSITE" id="PS50109">
    <property type="entry name" value="HIS_KIN"/>
    <property type="match status" value="1"/>
</dbReference>
<dbReference type="GO" id="GO:0042802">
    <property type="term" value="F:identical protein binding"/>
    <property type="evidence" value="ECO:0007669"/>
    <property type="project" value="TreeGrafter"/>
</dbReference>
<dbReference type="Proteomes" id="UP000198847">
    <property type="component" value="Unassembled WGS sequence"/>
</dbReference>
<feature type="transmembrane region" description="Helical" evidence="3">
    <location>
        <begin position="6"/>
        <end position="24"/>
    </location>
</feature>